<dbReference type="InterPro" id="IPR000445">
    <property type="entry name" value="HhH_motif"/>
</dbReference>
<evidence type="ECO:0000256" key="13">
    <source>
        <dbReference type="ARBA" id="ARBA00023295"/>
    </source>
</evidence>
<evidence type="ECO:0000256" key="6">
    <source>
        <dbReference type="ARBA" id="ARBA00022485"/>
    </source>
</evidence>
<dbReference type="InterPro" id="IPR029119">
    <property type="entry name" value="MutY_C"/>
</dbReference>
<dbReference type="GO" id="GO:0051539">
    <property type="term" value="F:4 iron, 4 sulfur cluster binding"/>
    <property type="evidence" value="ECO:0007669"/>
    <property type="project" value="UniProtKB-UniRule"/>
</dbReference>
<evidence type="ECO:0000313" key="16">
    <source>
        <dbReference type="EMBL" id="MBL6761221.1"/>
    </source>
</evidence>
<protein>
    <recommendedName>
        <fullName evidence="5 14">Adenine DNA glycosylase</fullName>
        <ecNumber evidence="4 14">3.2.2.31</ecNumber>
    </recommendedName>
</protein>
<gene>
    <name evidence="16" type="primary">mutY</name>
    <name evidence="16" type="ORF">ISQ19_00815</name>
</gene>
<dbReference type="AlphaFoldDB" id="A0A937HED4"/>
<comment type="similarity">
    <text evidence="3 14">Belongs to the Nth/MutY family.</text>
</comment>
<dbReference type="SUPFAM" id="SSF48150">
    <property type="entry name" value="DNA-glycosylase"/>
    <property type="match status" value="1"/>
</dbReference>
<dbReference type="GO" id="GO:0035485">
    <property type="term" value="F:adenine/guanine mispair binding"/>
    <property type="evidence" value="ECO:0007669"/>
    <property type="project" value="TreeGrafter"/>
</dbReference>
<evidence type="ECO:0000256" key="3">
    <source>
        <dbReference type="ARBA" id="ARBA00008343"/>
    </source>
</evidence>
<evidence type="ECO:0000256" key="11">
    <source>
        <dbReference type="ARBA" id="ARBA00023014"/>
    </source>
</evidence>
<comment type="cofactor">
    <cofactor evidence="14">
        <name>[4Fe-4S] cluster</name>
        <dbReference type="ChEBI" id="CHEBI:49883"/>
    </cofactor>
    <text evidence="14">Binds 1 [4Fe-4S] cluster.</text>
</comment>
<dbReference type="NCBIfam" id="TIGR01084">
    <property type="entry name" value="mutY"/>
    <property type="match status" value="1"/>
</dbReference>
<evidence type="ECO:0000259" key="15">
    <source>
        <dbReference type="SMART" id="SM00478"/>
    </source>
</evidence>
<dbReference type="GO" id="GO:0000701">
    <property type="term" value="F:purine-specific mismatch base pair DNA N-glycosylase activity"/>
    <property type="evidence" value="ECO:0007669"/>
    <property type="project" value="UniProtKB-EC"/>
</dbReference>
<accession>A0A937HED4</accession>
<evidence type="ECO:0000256" key="12">
    <source>
        <dbReference type="ARBA" id="ARBA00023204"/>
    </source>
</evidence>
<dbReference type="InterPro" id="IPR005760">
    <property type="entry name" value="A/G_AdeGlyc_MutY"/>
</dbReference>
<dbReference type="CDD" id="cd03431">
    <property type="entry name" value="NUDIX_DNA_Glycosylase_C-MutY"/>
    <property type="match status" value="1"/>
</dbReference>
<comment type="function">
    <text evidence="2">Adenine glycosylase active on G-A mispairs. MutY also corrects error-prone DNA synthesis past GO lesions which are due to the oxidatively damaged form of guanine: 7,8-dihydro-8-oxoguanine (8-oxo-dGTP).</text>
</comment>
<keyword evidence="6" id="KW-0004">4Fe-4S</keyword>
<evidence type="ECO:0000256" key="7">
    <source>
        <dbReference type="ARBA" id="ARBA00022723"/>
    </source>
</evidence>
<dbReference type="Pfam" id="PF14815">
    <property type="entry name" value="NUDIX_4"/>
    <property type="match status" value="1"/>
</dbReference>
<keyword evidence="10 14" id="KW-0408">Iron</keyword>
<dbReference type="InterPro" id="IPR023170">
    <property type="entry name" value="HhH_base_excis_C"/>
</dbReference>
<dbReference type="InterPro" id="IPR015797">
    <property type="entry name" value="NUDIX_hydrolase-like_dom_sf"/>
</dbReference>
<keyword evidence="7" id="KW-0479">Metal-binding</keyword>
<keyword evidence="13 14" id="KW-0326">Glycosidase</keyword>
<dbReference type="InterPro" id="IPR044298">
    <property type="entry name" value="MIG/MutY"/>
</dbReference>
<keyword evidence="11" id="KW-0411">Iron-sulfur</keyword>
<evidence type="ECO:0000256" key="2">
    <source>
        <dbReference type="ARBA" id="ARBA00002933"/>
    </source>
</evidence>
<dbReference type="Proteomes" id="UP000785783">
    <property type="component" value="Unassembled WGS sequence"/>
</dbReference>
<dbReference type="EC" id="3.2.2.31" evidence="4 14"/>
<comment type="caution">
    <text evidence="16">The sequence shown here is derived from an EMBL/GenBank/DDBJ whole genome shotgun (WGS) entry which is preliminary data.</text>
</comment>
<evidence type="ECO:0000313" key="17">
    <source>
        <dbReference type="Proteomes" id="UP000785783"/>
    </source>
</evidence>
<keyword evidence="12" id="KW-0234">DNA repair</keyword>
<dbReference type="InterPro" id="IPR004036">
    <property type="entry name" value="Endonuclease-III-like_CS2"/>
</dbReference>
<name>A0A937HED4_9PROT</name>
<evidence type="ECO:0000256" key="4">
    <source>
        <dbReference type="ARBA" id="ARBA00012045"/>
    </source>
</evidence>
<dbReference type="Gene3D" id="1.10.1670.10">
    <property type="entry name" value="Helix-hairpin-Helix base-excision DNA repair enzymes (C-terminal)"/>
    <property type="match status" value="1"/>
</dbReference>
<dbReference type="PANTHER" id="PTHR42944">
    <property type="entry name" value="ADENINE DNA GLYCOSYLASE"/>
    <property type="match status" value="1"/>
</dbReference>
<dbReference type="PANTHER" id="PTHR42944:SF1">
    <property type="entry name" value="ADENINE DNA GLYCOSYLASE"/>
    <property type="match status" value="1"/>
</dbReference>
<reference evidence="16" key="1">
    <citation type="submission" date="2020-10" db="EMBL/GenBank/DDBJ databases">
        <title>Microbiome of the Black Sea water column analyzed by genome centric metagenomics.</title>
        <authorList>
            <person name="Cabello-Yeves P.J."/>
            <person name="Callieri C."/>
            <person name="Picazo A."/>
            <person name="Mehrshad M."/>
            <person name="Haro-Moreno J.M."/>
            <person name="Roda-Garcia J."/>
            <person name="Dzembekova N."/>
            <person name="Slabakova V."/>
            <person name="Slabakova N."/>
            <person name="Moncheva S."/>
            <person name="Rodriguez-Valera F."/>
        </authorList>
    </citation>
    <scope>NUCLEOTIDE SEQUENCE</scope>
    <source>
        <strain evidence="16">BS307-5m-G5</strain>
    </source>
</reference>
<dbReference type="Pfam" id="PF00633">
    <property type="entry name" value="HHH"/>
    <property type="match status" value="1"/>
</dbReference>
<evidence type="ECO:0000256" key="14">
    <source>
        <dbReference type="RuleBase" id="RU365096"/>
    </source>
</evidence>
<dbReference type="SMART" id="SM00478">
    <property type="entry name" value="ENDO3c"/>
    <property type="match status" value="1"/>
</dbReference>
<dbReference type="GO" id="GO:0006284">
    <property type="term" value="P:base-excision repair"/>
    <property type="evidence" value="ECO:0007669"/>
    <property type="project" value="UniProtKB-UniRule"/>
</dbReference>
<evidence type="ECO:0000256" key="8">
    <source>
        <dbReference type="ARBA" id="ARBA00022763"/>
    </source>
</evidence>
<dbReference type="EMBL" id="JADHOK010000005">
    <property type="protein sequence ID" value="MBL6761221.1"/>
    <property type="molecule type" value="Genomic_DNA"/>
</dbReference>
<dbReference type="GO" id="GO:0034039">
    <property type="term" value="F:8-oxo-7,8-dihydroguanine DNA N-glycosylase activity"/>
    <property type="evidence" value="ECO:0007669"/>
    <property type="project" value="TreeGrafter"/>
</dbReference>
<dbReference type="PROSITE" id="PS01155">
    <property type="entry name" value="ENDONUCLEASE_III_2"/>
    <property type="match status" value="1"/>
</dbReference>
<dbReference type="Gene3D" id="3.90.79.10">
    <property type="entry name" value="Nucleoside Triphosphate Pyrophosphohydrolase"/>
    <property type="match status" value="1"/>
</dbReference>
<dbReference type="InterPro" id="IPR011257">
    <property type="entry name" value="DNA_glycosylase"/>
</dbReference>
<evidence type="ECO:0000256" key="5">
    <source>
        <dbReference type="ARBA" id="ARBA00022023"/>
    </source>
</evidence>
<dbReference type="Pfam" id="PF00730">
    <property type="entry name" value="HhH-GPD"/>
    <property type="match status" value="1"/>
</dbReference>
<organism evidence="16 17">
    <name type="scientific">PS1 clade bacterium</name>
    <dbReference type="NCBI Taxonomy" id="2175152"/>
    <lineage>
        <taxon>Bacteria</taxon>
        <taxon>Pseudomonadati</taxon>
        <taxon>Pseudomonadota</taxon>
        <taxon>Alphaproteobacteria</taxon>
        <taxon>PS1 clade</taxon>
    </lineage>
</organism>
<dbReference type="GO" id="GO:0032357">
    <property type="term" value="F:oxidized purine DNA binding"/>
    <property type="evidence" value="ECO:0007669"/>
    <property type="project" value="TreeGrafter"/>
</dbReference>
<dbReference type="Gene3D" id="1.10.340.30">
    <property type="entry name" value="Hypothetical protein, domain 2"/>
    <property type="match status" value="1"/>
</dbReference>
<sequence>MPATVDPVSALLDWYDENARSLPWRAPRTIAPDPYHVWLSEIMLQQTTVTTVKPYFEKFLTLFPTVEALAAAQDDAVMAAWAGLGYYSRARNLLKCARLIANTHAGRFPDTEAELLGLPGIGPYTAAAIAAIAFNRQAAPVDGNIERVLARLYALETPLPEVKVQVKAKNEALVPQDRPGDFAQAMMDLGATLCTPKRPNCLLCPWQGICAARKKGLAETLPKRAPKKPKPHRTGTIYWLENAKGEVLLHRRPDKGLLGGMLCFPSNGWDAANDSPLPTLLGNRQASQNGWTQLEAEVVHVFTHFRLTLNVQARTAPKGFRKPADHIWLHPRAFDTAALPSVMMKVAKAVLF</sequence>
<dbReference type="CDD" id="cd00056">
    <property type="entry name" value="ENDO3c"/>
    <property type="match status" value="1"/>
</dbReference>
<evidence type="ECO:0000256" key="1">
    <source>
        <dbReference type="ARBA" id="ARBA00000843"/>
    </source>
</evidence>
<comment type="catalytic activity">
    <reaction evidence="1 14">
        <text>Hydrolyzes free adenine bases from 7,8-dihydro-8-oxoguanine:adenine mismatched double-stranded DNA, leaving an apurinic site.</text>
        <dbReference type="EC" id="3.2.2.31"/>
    </reaction>
</comment>
<dbReference type="SUPFAM" id="SSF55811">
    <property type="entry name" value="Nudix"/>
    <property type="match status" value="1"/>
</dbReference>
<dbReference type="GO" id="GO:0046872">
    <property type="term" value="F:metal ion binding"/>
    <property type="evidence" value="ECO:0007669"/>
    <property type="project" value="UniProtKB-UniRule"/>
</dbReference>
<dbReference type="FunFam" id="1.10.340.30:FF:000002">
    <property type="entry name" value="Adenine DNA glycosylase"/>
    <property type="match status" value="1"/>
</dbReference>
<proteinExistence type="inferred from homology"/>
<keyword evidence="9" id="KW-0378">Hydrolase</keyword>
<dbReference type="InterPro" id="IPR003265">
    <property type="entry name" value="HhH-GPD_domain"/>
</dbReference>
<dbReference type="GO" id="GO:0006298">
    <property type="term" value="P:mismatch repair"/>
    <property type="evidence" value="ECO:0007669"/>
    <property type="project" value="TreeGrafter"/>
</dbReference>
<keyword evidence="8 14" id="KW-0227">DNA damage</keyword>
<feature type="domain" description="HhH-GPD" evidence="15">
    <location>
        <begin position="43"/>
        <end position="192"/>
    </location>
</feature>
<evidence type="ECO:0000256" key="9">
    <source>
        <dbReference type="ARBA" id="ARBA00022801"/>
    </source>
</evidence>
<evidence type="ECO:0000256" key="10">
    <source>
        <dbReference type="ARBA" id="ARBA00023004"/>
    </source>
</evidence>